<name>A0A7W4Z317_9ACTN</name>
<dbReference type="AlphaFoldDB" id="A0A7W4Z317"/>
<dbReference type="RefSeq" id="WP_064073823.1">
    <property type="nucleotide sequence ID" value="NZ_JACHWR010000002.1"/>
</dbReference>
<dbReference type="Gene3D" id="3.40.50.300">
    <property type="entry name" value="P-loop containing nucleotide triphosphate hydrolases"/>
    <property type="match status" value="1"/>
</dbReference>
<dbReference type="SUPFAM" id="SSF52540">
    <property type="entry name" value="P-loop containing nucleoside triphosphate hydrolases"/>
    <property type="match status" value="1"/>
</dbReference>
<sequence length="427" mass="46898">MTRDRRANPFRPGFGSSPPKLVESDHHLELFGEALDSGPGAYGRILLLVGQRGTGKTVTLNALEDIAGPKGWLVISETATKGLVDRIANDRLPRLLRDHDPRPTTSHVTNLDLPLSAGGVGREVSNKHTPVPTLRSQLEDLTDILRDTGGGVLITLDEIHKGVYDELEAVTTTLQHAVRERRQVAFAAAGLPGSMTALLQVEDEKDPSPLTFLRRSVRVDLGSLSDADTARAFRDPIDATWAISDDALALAVVESHGYPYMVQLVGYHTWRHADAGAPRLEVVDVQAGLDEALRDLRRQVLDEAMKPLSANDRRYLAAMAQDHDEVSSTRKVAQRLEVAPDYANKYRERLIDRALISGETRGVVEWAIPMLADYVRDLTKDPVAAEHWIRTGRTTDLSSPPARAADDLGNLGAKINELRARRGQARD</sequence>
<gene>
    <name evidence="3" type="ORF">FHU40_003259</name>
</gene>
<protein>
    <recommendedName>
        <fullName evidence="2">Orc1-like AAA ATPase domain-containing protein</fullName>
    </recommendedName>
</protein>
<dbReference type="InterPro" id="IPR027417">
    <property type="entry name" value="P-loop_NTPase"/>
</dbReference>
<evidence type="ECO:0000313" key="3">
    <source>
        <dbReference type="EMBL" id="MBB3043441.1"/>
    </source>
</evidence>
<dbReference type="Proteomes" id="UP000589626">
    <property type="component" value="Unassembled WGS sequence"/>
</dbReference>
<accession>A0A7W4Z317</accession>
<reference evidence="3 4" key="1">
    <citation type="submission" date="2020-08" db="EMBL/GenBank/DDBJ databases">
        <title>Sequencing the genomes of 1000 actinobacteria strains.</title>
        <authorList>
            <person name="Klenk H.-P."/>
        </authorList>
    </citation>
    <scope>NUCLEOTIDE SEQUENCE [LARGE SCALE GENOMIC DNA]</scope>
    <source>
        <strain evidence="3 4">DSM 105498</strain>
    </source>
</reference>
<comment type="caution">
    <text evidence="3">The sequence shown here is derived from an EMBL/GenBank/DDBJ whole genome shotgun (WGS) entry which is preliminary data.</text>
</comment>
<dbReference type="Pfam" id="PF13191">
    <property type="entry name" value="AAA_16"/>
    <property type="match status" value="1"/>
</dbReference>
<keyword evidence="4" id="KW-1185">Reference proteome</keyword>
<feature type="region of interest" description="Disordered" evidence="1">
    <location>
        <begin position="95"/>
        <end position="115"/>
    </location>
</feature>
<evidence type="ECO:0000256" key="1">
    <source>
        <dbReference type="SAM" id="MobiDB-lite"/>
    </source>
</evidence>
<organism evidence="3 4">
    <name type="scientific">Nocardioides soli</name>
    <dbReference type="NCBI Taxonomy" id="1036020"/>
    <lineage>
        <taxon>Bacteria</taxon>
        <taxon>Bacillati</taxon>
        <taxon>Actinomycetota</taxon>
        <taxon>Actinomycetes</taxon>
        <taxon>Propionibacteriales</taxon>
        <taxon>Nocardioidaceae</taxon>
        <taxon>Nocardioides</taxon>
    </lineage>
</organism>
<evidence type="ECO:0000259" key="2">
    <source>
        <dbReference type="Pfam" id="PF13191"/>
    </source>
</evidence>
<feature type="domain" description="Orc1-like AAA ATPase" evidence="2">
    <location>
        <begin position="21"/>
        <end position="175"/>
    </location>
</feature>
<feature type="region of interest" description="Disordered" evidence="1">
    <location>
        <begin position="1"/>
        <end position="21"/>
    </location>
</feature>
<dbReference type="EMBL" id="JACHWR010000002">
    <property type="protein sequence ID" value="MBB3043441.1"/>
    <property type="molecule type" value="Genomic_DNA"/>
</dbReference>
<dbReference type="InterPro" id="IPR041664">
    <property type="entry name" value="AAA_16"/>
</dbReference>
<evidence type="ECO:0000313" key="4">
    <source>
        <dbReference type="Proteomes" id="UP000589626"/>
    </source>
</evidence>
<proteinExistence type="predicted"/>